<evidence type="ECO:0000256" key="4">
    <source>
        <dbReference type="ARBA" id="ARBA00022801"/>
    </source>
</evidence>
<dbReference type="EMBL" id="SGWQ01000007">
    <property type="protein sequence ID" value="RZS36610.1"/>
    <property type="molecule type" value="Genomic_DNA"/>
</dbReference>
<gene>
    <name evidence="9" type="ORF">EV193_107291</name>
</gene>
<dbReference type="AlphaFoldDB" id="A0A4Q7KL41"/>
<protein>
    <submittedName>
        <fullName evidence="9">Chitosanase (Glycosyl hydrolase group 75)</fullName>
    </submittedName>
</protein>
<dbReference type="Pfam" id="PF07335">
    <property type="entry name" value="Glyco_hydro_75"/>
    <property type="match status" value="1"/>
</dbReference>
<keyword evidence="7" id="KW-0624">Polysaccharide degradation</keyword>
<name>A0A4Q7KL41_9PSEU</name>
<comment type="subcellular location">
    <subcellularLocation>
        <location evidence="1">Secreted</location>
    </subcellularLocation>
</comment>
<reference evidence="9 10" key="1">
    <citation type="submission" date="2019-02" db="EMBL/GenBank/DDBJ databases">
        <title>Genomic Encyclopedia of Type Strains, Phase IV (KMG-IV): sequencing the most valuable type-strain genomes for metagenomic binning, comparative biology and taxonomic classification.</title>
        <authorList>
            <person name="Goeker M."/>
        </authorList>
    </citation>
    <scope>NUCLEOTIDE SEQUENCE [LARGE SCALE GENOMIC DNA]</scope>
    <source>
        <strain evidence="9 10">DSM 101727</strain>
    </source>
</reference>
<feature type="chain" id="PRO_5039333995" evidence="8">
    <location>
        <begin position="23"/>
        <end position="232"/>
    </location>
</feature>
<evidence type="ECO:0000256" key="1">
    <source>
        <dbReference type="ARBA" id="ARBA00004613"/>
    </source>
</evidence>
<proteinExistence type="predicted"/>
<dbReference type="PANTHER" id="PTHR42061">
    <property type="entry name" value="ENDO-CHITOSANASE"/>
    <property type="match status" value="1"/>
</dbReference>
<comment type="caution">
    <text evidence="9">The sequence shown here is derived from an EMBL/GenBank/DDBJ whole genome shotgun (WGS) entry which is preliminary data.</text>
</comment>
<sequence>MRVGILAGAVALVAAIVPTAHAVAQPAPAQPARAADGPTAAELLAKTQNCKPISNGKYRTDADSSATIDVCDANGAVFWHSDMDIDCDGQRTDKCNENTDPSFYPDTAFHQSDGKPLVADTLPFVVLPGKSDIWDYAASGLKGSGSCVIVYGDKVLYGVVGDIGPKEIIGEASYAAAAALGIDPDPSTGGTDKGVTYICFKNSGVSPIEDQEKAKAVGAELATKFVQDNGKR</sequence>
<keyword evidence="2" id="KW-0964">Secreted</keyword>
<evidence type="ECO:0000256" key="5">
    <source>
        <dbReference type="ARBA" id="ARBA00023277"/>
    </source>
</evidence>
<evidence type="ECO:0000256" key="7">
    <source>
        <dbReference type="ARBA" id="ARBA00023326"/>
    </source>
</evidence>
<evidence type="ECO:0000256" key="6">
    <source>
        <dbReference type="ARBA" id="ARBA00023295"/>
    </source>
</evidence>
<keyword evidence="5" id="KW-0119">Carbohydrate metabolism</keyword>
<keyword evidence="4 9" id="KW-0378">Hydrolase</keyword>
<evidence type="ECO:0000256" key="3">
    <source>
        <dbReference type="ARBA" id="ARBA00022729"/>
    </source>
</evidence>
<organism evidence="9 10">
    <name type="scientific">Herbihabitans rhizosphaerae</name>
    <dbReference type="NCBI Taxonomy" id="1872711"/>
    <lineage>
        <taxon>Bacteria</taxon>
        <taxon>Bacillati</taxon>
        <taxon>Actinomycetota</taxon>
        <taxon>Actinomycetes</taxon>
        <taxon>Pseudonocardiales</taxon>
        <taxon>Pseudonocardiaceae</taxon>
        <taxon>Herbihabitans</taxon>
    </lineage>
</organism>
<evidence type="ECO:0000313" key="9">
    <source>
        <dbReference type="EMBL" id="RZS36610.1"/>
    </source>
</evidence>
<accession>A0A4Q7KL41</accession>
<feature type="signal peptide" evidence="8">
    <location>
        <begin position="1"/>
        <end position="22"/>
    </location>
</feature>
<evidence type="ECO:0000313" key="10">
    <source>
        <dbReference type="Proteomes" id="UP000294257"/>
    </source>
</evidence>
<dbReference type="OrthoDB" id="3296611at2"/>
<dbReference type="GO" id="GO:0000272">
    <property type="term" value="P:polysaccharide catabolic process"/>
    <property type="evidence" value="ECO:0007669"/>
    <property type="project" value="UniProtKB-KW"/>
</dbReference>
<keyword evidence="10" id="KW-1185">Reference proteome</keyword>
<dbReference type="GO" id="GO:0005576">
    <property type="term" value="C:extracellular region"/>
    <property type="evidence" value="ECO:0007669"/>
    <property type="project" value="UniProtKB-SubCell"/>
</dbReference>
<dbReference type="InterPro" id="IPR009939">
    <property type="entry name" value="Chitosanase_fungal"/>
</dbReference>
<dbReference type="PANTHER" id="PTHR42061:SF6">
    <property type="entry name" value="ENDO-CHITOSANASE"/>
    <property type="match status" value="1"/>
</dbReference>
<evidence type="ECO:0000256" key="2">
    <source>
        <dbReference type="ARBA" id="ARBA00022525"/>
    </source>
</evidence>
<keyword evidence="6" id="KW-0326">Glycosidase</keyword>
<dbReference type="GO" id="GO:0016977">
    <property type="term" value="F:chitosanase activity"/>
    <property type="evidence" value="ECO:0007669"/>
    <property type="project" value="InterPro"/>
</dbReference>
<dbReference type="Proteomes" id="UP000294257">
    <property type="component" value="Unassembled WGS sequence"/>
</dbReference>
<keyword evidence="3 8" id="KW-0732">Signal</keyword>
<evidence type="ECO:0000256" key="8">
    <source>
        <dbReference type="SAM" id="SignalP"/>
    </source>
</evidence>
<dbReference type="RefSeq" id="WP_130346079.1">
    <property type="nucleotide sequence ID" value="NZ_SGWQ01000007.1"/>
</dbReference>